<dbReference type="AlphaFoldDB" id="A0A1Q5PSF1"/>
<keyword evidence="3 5" id="KW-1133">Transmembrane helix</keyword>
<dbReference type="PANTHER" id="PTHR31851">
    <property type="entry name" value="FE(2+)/MN(2+) TRANSPORTER PCL1"/>
    <property type="match status" value="1"/>
</dbReference>
<dbReference type="InterPro" id="IPR008217">
    <property type="entry name" value="Ccc1_fam"/>
</dbReference>
<evidence type="ECO:0000313" key="7">
    <source>
        <dbReference type="Proteomes" id="UP000186465"/>
    </source>
</evidence>
<evidence type="ECO:0000256" key="3">
    <source>
        <dbReference type="ARBA" id="ARBA00022989"/>
    </source>
</evidence>
<evidence type="ECO:0000256" key="4">
    <source>
        <dbReference type="ARBA" id="ARBA00023136"/>
    </source>
</evidence>
<evidence type="ECO:0000256" key="2">
    <source>
        <dbReference type="ARBA" id="ARBA00022692"/>
    </source>
</evidence>
<comment type="subcellular location">
    <subcellularLocation>
        <location evidence="1">Endomembrane system</location>
        <topology evidence="1">Multi-pass membrane protein</topology>
    </subcellularLocation>
</comment>
<evidence type="ECO:0000256" key="5">
    <source>
        <dbReference type="SAM" id="Phobius"/>
    </source>
</evidence>
<dbReference type="CDD" id="cd01044">
    <property type="entry name" value="Ferritin_CCC1_N"/>
    <property type="match status" value="1"/>
</dbReference>
<name>A0A1Q5PSF1_9ACTO</name>
<feature type="transmembrane region" description="Helical" evidence="5">
    <location>
        <begin position="310"/>
        <end position="334"/>
    </location>
</feature>
<dbReference type="EMBL" id="MPDM01000001">
    <property type="protein sequence ID" value="OKL50507.1"/>
    <property type="molecule type" value="Genomic_DNA"/>
</dbReference>
<gene>
    <name evidence="6" type="ORF">BM477_00600</name>
</gene>
<dbReference type="OrthoDB" id="9789677at2"/>
<dbReference type="Pfam" id="PF01988">
    <property type="entry name" value="VIT1"/>
    <property type="match status" value="1"/>
</dbReference>
<evidence type="ECO:0000313" key="6">
    <source>
        <dbReference type="EMBL" id="OKL50507.1"/>
    </source>
</evidence>
<dbReference type="Proteomes" id="UP000186465">
    <property type="component" value="Unassembled WGS sequence"/>
</dbReference>
<dbReference type="GO" id="GO:0005384">
    <property type="term" value="F:manganese ion transmembrane transporter activity"/>
    <property type="evidence" value="ECO:0007669"/>
    <property type="project" value="InterPro"/>
</dbReference>
<dbReference type="InterPro" id="IPR039376">
    <property type="entry name" value="Ferritin_CCC1_N"/>
</dbReference>
<reference evidence="7" key="1">
    <citation type="submission" date="2016-11" db="EMBL/GenBank/DDBJ databases">
        <title>Actinomyces gypaetusis sp. nov. isolated from Gypaetus barbatus in Qinghai Tibet Plateau China.</title>
        <authorList>
            <person name="Meng X."/>
        </authorList>
    </citation>
    <scope>NUCLEOTIDE SEQUENCE [LARGE SCALE GENOMIC DNA]</scope>
    <source>
        <strain evidence="7">DSM 15383</strain>
    </source>
</reference>
<keyword evidence="2 5" id="KW-0812">Transmembrane</keyword>
<dbReference type="RefSeq" id="WP_075360746.1">
    <property type="nucleotide sequence ID" value="NZ_MPDM01000001.1"/>
</dbReference>
<keyword evidence="7" id="KW-1185">Reference proteome</keyword>
<protein>
    <submittedName>
        <fullName evidence="6">Rubrerythrin family protein</fullName>
    </submittedName>
</protein>
<feature type="transmembrane region" description="Helical" evidence="5">
    <location>
        <begin position="149"/>
        <end position="170"/>
    </location>
</feature>
<dbReference type="GO" id="GO:0030026">
    <property type="term" value="P:intracellular manganese ion homeostasis"/>
    <property type="evidence" value="ECO:0007669"/>
    <property type="project" value="InterPro"/>
</dbReference>
<accession>A0A1Q5PSF1</accession>
<organism evidence="6 7">
    <name type="scientific">Boudabousia marimammalium</name>
    <dbReference type="NCBI Taxonomy" id="156892"/>
    <lineage>
        <taxon>Bacteria</taxon>
        <taxon>Bacillati</taxon>
        <taxon>Actinomycetota</taxon>
        <taxon>Actinomycetes</taxon>
        <taxon>Actinomycetales</taxon>
        <taxon>Actinomycetaceae</taxon>
        <taxon>Boudabousia</taxon>
    </lineage>
</organism>
<dbReference type="STRING" id="156892.BM477_00600"/>
<feature type="transmembrane region" description="Helical" evidence="5">
    <location>
        <begin position="280"/>
        <end position="304"/>
    </location>
</feature>
<comment type="caution">
    <text evidence="6">The sequence shown here is derived from an EMBL/GenBank/DDBJ whole genome shotgun (WGS) entry which is preliminary data.</text>
</comment>
<keyword evidence="4 5" id="KW-0472">Membrane</keyword>
<dbReference type="GO" id="GO:0012505">
    <property type="term" value="C:endomembrane system"/>
    <property type="evidence" value="ECO:0007669"/>
    <property type="project" value="UniProtKB-SubCell"/>
</dbReference>
<sequence length="365" mass="39657">METQSSQTTERPEPTREQIRRWRRYLADERHEADTYRALARKYTGEERRILERLVDAEERHESYWLALLGERALPEPRTAWSTRLLSTLALNFGSIFTLAMMQRTEQRSGYDGDEDAPDTMAADEHVHGEVVRALAAKSRSRLSGMFRAAVFGMNDGLVSNLALIMGIAASGASNAFVILAGLSGLLAGALSMAAGEFISVRSQRELLEASTPDVSAYHYFPALDVNANELALIYRARGMDEEKAQRAADESLRRFKNGGLLDDALAPAGYSDFEEIGSAFGATIASFCFFASGALLPLLPFLFGAEGVFGMVISAVVVSVALFVTGSIVGILSGQPPFWRGVRQLLIGLSAAAVTYLLGILFGA</sequence>
<evidence type="ECO:0000256" key="1">
    <source>
        <dbReference type="ARBA" id="ARBA00004127"/>
    </source>
</evidence>
<proteinExistence type="predicted"/>
<feature type="transmembrane region" description="Helical" evidence="5">
    <location>
        <begin position="346"/>
        <end position="364"/>
    </location>
</feature>